<feature type="transmembrane region" description="Helical" evidence="6">
    <location>
        <begin position="412"/>
        <end position="433"/>
    </location>
</feature>
<evidence type="ECO:0000313" key="9">
    <source>
        <dbReference type="Proteomes" id="UP000579945"/>
    </source>
</evidence>
<evidence type="ECO:0000259" key="7">
    <source>
        <dbReference type="Pfam" id="PF02687"/>
    </source>
</evidence>
<dbReference type="EMBL" id="JACIBV010000001">
    <property type="protein sequence ID" value="MBB3732615.1"/>
    <property type="molecule type" value="Genomic_DNA"/>
</dbReference>
<keyword evidence="4 6" id="KW-1133">Transmembrane helix</keyword>
<keyword evidence="5 6" id="KW-0472">Membrane</keyword>
<sequence>MTILRLAARLALLHRGITALLALLVLTVTFLGGALPRVFEDSYERSLRQAVQETRPELLEIAVGARSALPSRRPDSAADLDAVTRKLRAAMPQALAPLIGEVTYGVSTNRVRLVGHVGHEPRRNNFVDLAWNSGAAERVRYVRGEAPSAVTTGANPLTARSTPNPYQDSALSIVLAKPTLTTVEAGLPSDVTGQMGIEVGDTIVSGAGVLIKVTGLYEPIDPSDPFWSAYPSMSHVYIPDPAANSAAFVVTGLVGEQGVAVMAGVSAPMHYRWGFAPVPSAFGIKQAPGTASAFDAFTAAARKLSTPVMPYKVTSQLPKILEDFLGKLGVTQTLMGLLLAGLFAVAFGVVALVVGLLLGRVAAGLVAARARAASTSQFAAVGATVILLAVLPGSLLGFALSRLVPGLDTTVSLLSAPLPALATLLYGMARLLLTHRQPLVEQRDDLVARPFTPRRLVIDLLVVLLAAVAAYLAVTRGVTTAQSASGGDPLLVAAPTAVAVAFALVVLWGYPYLLRLLSFGAARSRTAVLFLAVASAARSRTAATLPALILVPALTLSVYSALTLDALDAGQRAAAWQRTGADAKVGVGEGVISPAAVEKVRALPGVREVLPVELREGRLSGGTLSFSYLRMDTAAYARRLGSAPSVVGAPVAAVNRAATAAKGASVPVLVTGGLGKARSRPIVLEGGESPPVVVDHVGHIERFPGTDPLGELLVLPTSVLPEQKVAMRPNGLLVFGDALSAADLERAAGPGASASTREGDLASIVSTPLTRTIKLAFQLTAIVLALYSLLAVWVSVVAGAAERDRSISFLSTMGMSGAQARAITLGEISPLVVMAAVAGIALGTLFPALFGGGVDLSGYAGGLPVGYTVTWSTPLLLGAGVTLAALLGAVGHVALSGRRKAGVALRAGESA</sequence>
<dbReference type="RefSeq" id="WP_183659626.1">
    <property type="nucleotide sequence ID" value="NZ_JACIBV010000001.1"/>
</dbReference>
<keyword evidence="3 6" id="KW-0812">Transmembrane</keyword>
<proteinExistence type="predicted"/>
<dbReference type="GeneID" id="95394639"/>
<dbReference type="Pfam" id="PF02687">
    <property type="entry name" value="FtsX"/>
    <property type="match status" value="1"/>
</dbReference>
<feature type="domain" description="ABC3 transporter permease C-terminal" evidence="7">
    <location>
        <begin position="781"/>
        <end position="890"/>
    </location>
</feature>
<dbReference type="AlphaFoldDB" id="A0A7W5VIA9"/>
<feature type="transmembrane region" description="Helical" evidence="6">
    <location>
        <begin position="334"/>
        <end position="358"/>
    </location>
</feature>
<evidence type="ECO:0000256" key="6">
    <source>
        <dbReference type="SAM" id="Phobius"/>
    </source>
</evidence>
<feature type="transmembrane region" description="Helical" evidence="6">
    <location>
        <begin position="490"/>
        <end position="510"/>
    </location>
</feature>
<evidence type="ECO:0000313" key="8">
    <source>
        <dbReference type="EMBL" id="MBB3732615.1"/>
    </source>
</evidence>
<protein>
    <submittedName>
        <fullName evidence="8">Putative ABC transport system permease protein</fullName>
    </submittedName>
</protein>
<keyword evidence="2" id="KW-1003">Cell membrane</keyword>
<feature type="transmembrane region" description="Helical" evidence="6">
    <location>
        <begin position="779"/>
        <end position="801"/>
    </location>
</feature>
<evidence type="ECO:0000256" key="2">
    <source>
        <dbReference type="ARBA" id="ARBA00022475"/>
    </source>
</evidence>
<keyword evidence="9" id="KW-1185">Reference proteome</keyword>
<feature type="transmembrane region" description="Helical" evidence="6">
    <location>
        <begin position="378"/>
        <end position="400"/>
    </location>
</feature>
<evidence type="ECO:0000256" key="4">
    <source>
        <dbReference type="ARBA" id="ARBA00022989"/>
    </source>
</evidence>
<gene>
    <name evidence="8" type="ORF">FHR33_008475</name>
</gene>
<evidence type="ECO:0000256" key="5">
    <source>
        <dbReference type="ARBA" id="ARBA00023136"/>
    </source>
</evidence>
<dbReference type="InterPro" id="IPR003838">
    <property type="entry name" value="ABC3_permease_C"/>
</dbReference>
<feature type="transmembrane region" description="Helical" evidence="6">
    <location>
        <begin position="543"/>
        <end position="562"/>
    </location>
</feature>
<evidence type="ECO:0000256" key="1">
    <source>
        <dbReference type="ARBA" id="ARBA00004651"/>
    </source>
</evidence>
<reference evidence="8 9" key="1">
    <citation type="submission" date="2020-08" db="EMBL/GenBank/DDBJ databases">
        <title>Sequencing the genomes of 1000 actinobacteria strains.</title>
        <authorList>
            <person name="Klenk H.-P."/>
        </authorList>
    </citation>
    <scope>NUCLEOTIDE SEQUENCE [LARGE SCALE GENOMIC DNA]</scope>
    <source>
        <strain evidence="8 9">DSM 44320</strain>
    </source>
</reference>
<organism evidence="8 9">
    <name type="scientific">Nonomuraea dietziae</name>
    <dbReference type="NCBI Taxonomy" id="65515"/>
    <lineage>
        <taxon>Bacteria</taxon>
        <taxon>Bacillati</taxon>
        <taxon>Actinomycetota</taxon>
        <taxon>Actinomycetes</taxon>
        <taxon>Streptosporangiales</taxon>
        <taxon>Streptosporangiaceae</taxon>
        <taxon>Nonomuraea</taxon>
    </lineage>
</organism>
<dbReference type="GO" id="GO:0005886">
    <property type="term" value="C:plasma membrane"/>
    <property type="evidence" value="ECO:0007669"/>
    <property type="project" value="UniProtKB-SubCell"/>
</dbReference>
<evidence type="ECO:0000256" key="3">
    <source>
        <dbReference type="ARBA" id="ARBA00022692"/>
    </source>
</evidence>
<feature type="transmembrane region" description="Helical" evidence="6">
    <location>
        <begin position="456"/>
        <end position="478"/>
    </location>
</feature>
<feature type="transmembrane region" description="Helical" evidence="6">
    <location>
        <begin position="831"/>
        <end position="854"/>
    </location>
</feature>
<accession>A0A7W5VIA9</accession>
<comment type="subcellular location">
    <subcellularLocation>
        <location evidence="1">Cell membrane</location>
        <topology evidence="1">Multi-pass membrane protein</topology>
    </subcellularLocation>
</comment>
<dbReference type="Proteomes" id="UP000579945">
    <property type="component" value="Unassembled WGS sequence"/>
</dbReference>
<comment type="caution">
    <text evidence="8">The sequence shown here is derived from an EMBL/GenBank/DDBJ whole genome shotgun (WGS) entry which is preliminary data.</text>
</comment>
<feature type="transmembrane region" description="Helical" evidence="6">
    <location>
        <begin position="874"/>
        <end position="895"/>
    </location>
</feature>
<name>A0A7W5VIA9_9ACTN</name>